<evidence type="ECO:0000313" key="7">
    <source>
        <dbReference type="Proteomes" id="UP000271889"/>
    </source>
</evidence>
<feature type="compositionally biased region" description="Polar residues" evidence="4">
    <location>
        <begin position="11"/>
        <end position="20"/>
    </location>
</feature>
<evidence type="ECO:0000313" key="6">
    <source>
        <dbReference type="EMBL" id="VDK59676.1"/>
    </source>
</evidence>
<comment type="caution">
    <text evidence="3">Lacks conserved residue(s) required for the propagation of feature annotation.</text>
</comment>
<dbReference type="Gene3D" id="1.10.10.1870">
    <property type="entry name" value="ShTK domain-like"/>
    <property type="match status" value="1"/>
</dbReference>
<dbReference type="PROSITE" id="PS51670">
    <property type="entry name" value="SHKT"/>
    <property type="match status" value="1"/>
</dbReference>
<protein>
    <recommendedName>
        <fullName evidence="5">ShKT domain-containing protein</fullName>
    </recommendedName>
</protein>
<keyword evidence="1" id="KW-0732">Signal</keyword>
<proteinExistence type="predicted"/>
<dbReference type="PANTHER" id="PTHR46219:SF5">
    <property type="entry name" value="SHKT DOMAIN-CONTAINING PROTEIN"/>
    <property type="match status" value="1"/>
</dbReference>
<reference evidence="6 7" key="1">
    <citation type="submission" date="2018-11" db="EMBL/GenBank/DDBJ databases">
        <authorList>
            <consortium name="Pathogen Informatics"/>
        </authorList>
    </citation>
    <scope>NUCLEOTIDE SEQUENCE [LARGE SCALE GENOMIC DNA]</scope>
</reference>
<evidence type="ECO:0000256" key="4">
    <source>
        <dbReference type="SAM" id="MobiDB-lite"/>
    </source>
</evidence>
<dbReference type="InterPro" id="IPR003582">
    <property type="entry name" value="ShKT_dom"/>
</dbReference>
<keyword evidence="7" id="KW-1185">Reference proteome</keyword>
<organism evidence="6 7">
    <name type="scientific">Cylicostephanus goldi</name>
    <name type="common">Nematode worm</name>
    <dbReference type="NCBI Taxonomy" id="71465"/>
    <lineage>
        <taxon>Eukaryota</taxon>
        <taxon>Metazoa</taxon>
        <taxon>Ecdysozoa</taxon>
        <taxon>Nematoda</taxon>
        <taxon>Chromadorea</taxon>
        <taxon>Rhabditida</taxon>
        <taxon>Rhabditina</taxon>
        <taxon>Rhabditomorpha</taxon>
        <taxon>Strongyloidea</taxon>
        <taxon>Strongylidae</taxon>
        <taxon>Cylicostephanus</taxon>
    </lineage>
</organism>
<dbReference type="Pfam" id="PF01549">
    <property type="entry name" value="ShK"/>
    <property type="match status" value="2"/>
</dbReference>
<feature type="domain" description="ShKT" evidence="5">
    <location>
        <begin position="23"/>
        <end position="63"/>
    </location>
</feature>
<dbReference type="EMBL" id="UYRV01013527">
    <property type="protein sequence ID" value="VDK59676.1"/>
    <property type="molecule type" value="Genomic_DNA"/>
</dbReference>
<accession>A0A3P6RB60</accession>
<dbReference type="AlphaFoldDB" id="A0A3P6RB60"/>
<sequence length="129" mass="14447">MSPSEPAAPNGPTNPSNANSIPCEDKVNPRTGISDCPLRQYLCNDPRYYALMTDQCPKTCNRCEEFLKNYQSQPQPQPQAPSSSSDTECKDLVHPRTGISDCPHRAHLCFDPNYRSFMQIQCPKTCGYC</sequence>
<keyword evidence="2" id="KW-1015">Disulfide bond</keyword>
<dbReference type="Gene3D" id="1.10.10.1940">
    <property type="match status" value="1"/>
</dbReference>
<feature type="region of interest" description="Disordered" evidence="4">
    <location>
        <begin position="71"/>
        <end position="90"/>
    </location>
</feature>
<evidence type="ECO:0000256" key="1">
    <source>
        <dbReference type="ARBA" id="ARBA00022729"/>
    </source>
</evidence>
<name>A0A3P6RB60_CYLGO</name>
<dbReference type="OrthoDB" id="5863778at2759"/>
<dbReference type="SMART" id="SM00254">
    <property type="entry name" value="ShKT"/>
    <property type="match status" value="2"/>
</dbReference>
<evidence type="ECO:0000256" key="2">
    <source>
        <dbReference type="ARBA" id="ARBA00023157"/>
    </source>
</evidence>
<feature type="region of interest" description="Disordered" evidence="4">
    <location>
        <begin position="1"/>
        <end position="26"/>
    </location>
</feature>
<dbReference type="PANTHER" id="PTHR46219">
    <property type="entry name" value="PROTEIN CBG11138"/>
    <property type="match status" value="1"/>
</dbReference>
<dbReference type="Proteomes" id="UP000271889">
    <property type="component" value="Unassembled WGS sequence"/>
</dbReference>
<evidence type="ECO:0000259" key="5">
    <source>
        <dbReference type="PROSITE" id="PS51670"/>
    </source>
</evidence>
<dbReference type="FunFam" id="1.10.10.1940:FF:000002">
    <property type="entry name" value="PHAryngeal gland Toxin-related"/>
    <property type="match status" value="2"/>
</dbReference>
<evidence type="ECO:0000256" key="3">
    <source>
        <dbReference type="PROSITE-ProRule" id="PRU01005"/>
    </source>
</evidence>
<gene>
    <name evidence="6" type="ORF">CGOC_LOCUS4747</name>
</gene>